<gene>
    <name evidence="1" type="ORF">SEVIR_7G316450v2</name>
</gene>
<sequence length="77" mass="8081">MPARVACAGILLGQWRPDCNGDMHGFFLIEKSTGGWLTSPVSTLRSVLAGEHPPIQSAICAGSKLLAGARPTSIESF</sequence>
<name>A0A4U6TX73_SETVI</name>
<keyword evidence="2" id="KW-1185">Reference proteome</keyword>
<evidence type="ECO:0000313" key="2">
    <source>
        <dbReference type="Proteomes" id="UP000298652"/>
    </source>
</evidence>
<accession>A0A4U6TX73</accession>
<dbReference type="Proteomes" id="UP000298652">
    <property type="component" value="Chromosome 7"/>
</dbReference>
<organism evidence="1 2">
    <name type="scientific">Setaria viridis</name>
    <name type="common">Green bristlegrass</name>
    <name type="synonym">Setaria italica subsp. viridis</name>
    <dbReference type="NCBI Taxonomy" id="4556"/>
    <lineage>
        <taxon>Eukaryota</taxon>
        <taxon>Viridiplantae</taxon>
        <taxon>Streptophyta</taxon>
        <taxon>Embryophyta</taxon>
        <taxon>Tracheophyta</taxon>
        <taxon>Spermatophyta</taxon>
        <taxon>Magnoliopsida</taxon>
        <taxon>Liliopsida</taxon>
        <taxon>Poales</taxon>
        <taxon>Poaceae</taxon>
        <taxon>PACMAD clade</taxon>
        <taxon>Panicoideae</taxon>
        <taxon>Panicodae</taxon>
        <taxon>Paniceae</taxon>
        <taxon>Cenchrinae</taxon>
        <taxon>Setaria</taxon>
    </lineage>
</organism>
<evidence type="ECO:0000313" key="1">
    <source>
        <dbReference type="EMBL" id="TKW07580.1"/>
    </source>
</evidence>
<dbReference type="Gramene" id="TKW07580">
    <property type="protein sequence ID" value="TKW07580"/>
    <property type="gene ID" value="SEVIR_7G316450v2"/>
</dbReference>
<protein>
    <submittedName>
        <fullName evidence="1">Uncharacterized protein</fullName>
    </submittedName>
</protein>
<reference evidence="1" key="1">
    <citation type="submission" date="2019-03" db="EMBL/GenBank/DDBJ databases">
        <title>WGS assembly of Setaria viridis.</title>
        <authorList>
            <person name="Huang P."/>
            <person name="Jenkins J."/>
            <person name="Grimwood J."/>
            <person name="Barry K."/>
            <person name="Healey A."/>
            <person name="Mamidi S."/>
            <person name="Sreedasyam A."/>
            <person name="Shu S."/>
            <person name="Feldman M."/>
            <person name="Wu J."/>
            <person name="Yu Y."/>
            <person name="Chen C."/>
            <person name="Johnson J."/>
            <person name="Rokhsar D."/>
            <person name="Baxter I."/>
            <person name="Schmutz J."/>
            <person name="Brutnell T."/>
            <person name="Kellogg E."/>
        </authorList>
    </citation>
    <scope>NUCLEOTIDE SEQUENCE [LARGE SCALE GENOMIC DNA]</scope>
</reference>
<dbReference type="AlphaFoldDB" id="A0A4U6TX73"/>
<dbReference type="EMBL" id="CM016558">
    <property type="protein sequence ID" value="TKW07580.1"/>
    <property type="molecule type" value="Genomic_DNA"/>
</dbReference>
<proteinExistence type="predicted"/>